<name>A0A9N7V0M4_PLEPL</name>
<feature type="compositionally biased region" description="Polar residues" evidence="1">
    <location>
        <begin position="1"/>
        <end position="21"/>
    </location>
</feature>
<reference evidence="2" key="1">
    <citation type="submission" date="2020-03" db="EMBL/GenBank/DDBJ databases">
        <authorList>
            <person name="Weist P."/>
        </authorList>
    </citation>
    <scope>NUCLEOTIDE SEQUENCE</scope>
</reference>
<proteinExistence type="predicted"/>
<evidence type="ECO:0000313" key="2">
    <source>
        <dbReference type="EMBL" id="CAB1440551.1"/>
    </source>
</evidence>
<accession>A0A9N7V0M4</accession>
<dbReference type="AlphaFoldDB" id="A0A9N7V0M4"/>
<sequence>MMQPIWSTDNVINSGHRSSPSGRRVNLPSRDVTADRAGAGAGTLRLLLEDPSELLCTTPEPSDPTTTSIIICTTTTTTPQPRAENRDAAGLQLKGQTKGSRASVCDCRRHKSSACLTARCPTGIDPRPVEPPPAAGGPSAGMDAADPRTHTHA</sequence>
<evidence type="ECO:0000313" key="3">
    <source>
        <dbReference type="Proteomes" id="UP001153269"/>
    </source>
</evidence>
<organism evidence="2 3">
    <name type="scientific">Pleuronectes platessa</name>
    <name type="common">European plaice</name>
    <dbReference type="NCBI Taxonomy" id="8262"/>
    <lineage>
        <taxon>Eukaryota</taxon>
        <taxon>Metazoa</taxon>
        <taxon>Chordata</taxon>
        <taxon>Craniata</taxon>
        <taxon>Vertebrata</taxon>
        <taxon>Euteleostomi</taxon>
        <taxon>Actinopterygii</taxon>
        <taxon>Neopterygii</taxon>
        <taxon>Teleostei</taxon>
        <taxon>Neoteleostei</taxon>
        <taxon>Acanthomorphata</taxon>
        <taxon>Carangaria</taxon>
        <taxon>Pleuronectiformes</taxon>
        <taxon>Pleuronectoidei</taxon>
        <taxon>Pleuronectidae</taxon>
        <taxon>Pleuronectes</taxon>
    </lineage>
</organism>
<evidence type="ECO:0000256" key="1">
    <source>
        <dbReference type="SAM" id="MobiDB-lite"/>
    </source>
</evidence>
<gene>
    <name evidence="2" type="ORF">PLEPLA_LOCUS28317</name>
</gene>
<feature type="region of interest" description="Disordered" evidence="1">
    <location>
        <begin position="1"/>
        <end position="38"/>
    </location>
</feature>
<dbReference type="EMBL" id="CADEAL010002469">
    <property type="protein sequence ID" value="CAB1440551.1"/>
    <property type="molecule type" value="Genomic_DNA"/>
</dbReference>
<feature type="region of interest" description="Disordered" evidence="1">
    <location>
        <begin position="75"/>
        <end position="102"/>
    </location>
</feature>
<keyword evidence="3" id="KW-1185">Reference proteome</keyword>
<dbReference type="Proteomes" id="UP001153269">
    <property type="component" value="Unassembled WGS sequence"/>
</dbReference>
<comment type="caution">
    <text evidence="2">The sequence shown here is derived from an EMBL/GenBank/DDBJ whole genome shotgun (WGS) entry which is preliminary data.</text>
</comment>
<protein>
    <submittedName>
        <fullName evidence="2">Uncharacterized protein</fullName>
    </submittedName>
</protein>
<feature type="region of interest" description="Disordered" evidence="1">
    <location>
        <begin position="118"/>
        <end position="153"/>
    </location>
</feature>